<dbReference type="InterPro" id="IPR057774">
    <property type="entry name" value="D8C_UMOD/GP2/OIT3-like"/>
</dbReference>
<dbReference type="PROSITE" id="PS50026">
    <property type="entry name" value="EGF_3"/>
    <property type="match status" value="1"/>
</dbReference>
<comment type="caution">
    <text evidence="6">The sequence shown here is derived from an EMBL/GenBank/DDBJ whole genome shotgun (WGS) entry which is preliminary data.</text>
</comment>
<dbReference type="Pfam" id="PF23283">
    <property type="entry name" value="D8C_UMOD"/>
    <property type="match status" value="1"/>
</dbReference>
<accession>A0ABN8RPT9</accession>
<dbReference type="EMBL" id="CALNXI010001978">
    <property type="protein sequence ID" value="CAH3180749.1"/>
    <property type="molecule type" value="Genomic_DNA"/>
</dbReference>
<dbReference type="Proteomes" id="UP001159427">
    <property type="component" value="Unassembled WGS sequence"/>
</dbReference>
<organism evidence="6 7">
    <name type="scientific">Porites evermanni</name>
    <dbReference type="NCBI Taxonomy" id="104178"/>
    <lineage>
        <taxon>Eukaryota</taxon>
        <taxon>Metazoa</taxon>
        <taxon>Cnidaria</taxon>
        <taxon>Anthozoa</taxon>
        <taxon>Hexacorallia</taxon>
        <taxon>Scleractinia</taxon>
        <taxon>Fungiina</taxon>
        <taxon>Poritidae</taxon>
        <taxon>Porites</taxon>
    </lineage>
</organism>
<keyword evidence="2" id="KW-0732">Signal</keyword>
<dbReference type="InterPro" id="IPR000152">
    <property type="entry name" value="EGF-type_Asp/Asn_hydroxyl_site"/>
</dbReference>
<dbReference type="Pfam" id="PF12947">
    <property type="entry name" value="EGF_3"/>
    <property type="match status" value="1"/>
</dbReference>
<dbReference type="InterPro" id="IPR000742">
    <property type="entry name" value="EGF"/>
</dbReference>
<dbReference type="PROSITE" id="PS00010">
    <property type="entry name" value="ASX_HYDROXYL"/>
    <property type="match status" value="1"/>
</dbReference>
<feature type="non-terminal residue" evidence="6">
    <location>
        <position position="1"/>
    </location>
</feature>
<dbReference type="InterPro" id="IPR024731">
    <property type="entry name" value="NELL2-like_EGF"/>
</dbReference>
<evidence type="ECO:0000259" key="5">
    <source>
        <dbReference type="PROSITE" id="PS50026"/>
    </source>
</evidence>
<evidence type="ECO:0000313" key="6">
    <source>
        <dbReference type="EMBL" id="CAH3180749.1"/>
    </source>
</evidence>
<evidence type="ECO:0000256" key="1">
    <source>
        <dbReference type="ARBA" id="ARBA00022536"/>
    </source>
</evidence>
<dbReference type="Gene3D" id="2.10.25.10">
    <property type="entry name" value="Laminin"/>
    <property type="match status" value="1"/>
</dbReference>
<reference evidence="6 7" key="1">
    <citation type="submission" date="2022-05" db="EMBL/GenBank/DDBJ databases">
        <authorList>
            <consortium name="Genoscope - CEA"/>
            <person name="William W."/>
        </authorList>
    </citation>
    <scope>NUCLEOTIDE SEQUENCE [LARGE SCALE GENOMIC DNA]</scope>
</reference>
<name>A0ABN8RPT9_9CNID</name>
<dbReference type="CDD" id="cd00054">
    <property type="entry name" value="EGF_CA"/>
    <property type="match status" value="1"/>
</dbReference>
<dbReference type="SMART" id="SM00179">
    <property type="entry name" value="EGF_CA"/>
    <property type="match status" value="1"/>
</dbReference>
<evidence type="ECO:0000313" key="7">
    <source>
        <dbReference type="Proteomes" id="UP001159427"/>
    </source>
</evidence>
<evidence type="ECO:0000256" key="4">
    <source>
        <dbReference type="PROSITE-ProRule" id="PRU00076"/>
    </source>
</evidence>
<dbReference type="PANTHER" id="PTHR36191:SF4">
    <property type="entry name" value="VWFD DOMAIN-CONTAINING PROTEIN"/>
    <property type="match status" value="1"/>
</dbReference>
<keyword evidence="7" id="KW-1185">Reference proteome</keyword>
<dbReference type="InterPro" id="IPR001881">
    <property type="entry name" value="EGF-like_Ca-bd_dom"/>
</dbReference>
<keyword evidence="3" id="KW-1015">Disulfide bond</keyword>
<feature type="non-terminal residue" evidence="6">
    <location>
        <position position="158"/>
    </location>
</feature>
<protein>
    <recommendedName>
        <fullName evidence="5">EGF-like domain-containing protein</fullName>
    </recommendedName>
</protein>
<dbReference type="SUPFAM" id="SSF57196">
    <property type="entry name" value="EGF/Laminin"/>
    <property type="match status" value="1"/>
</dbReference>
<feature type="domain" description="EGF-like" evidence="5">
    <location>
        <begin position="122"/>
        <end position="157"/>
    </location>
</feature>
<keyword evidence="1 4" id="KW-0245">EGF-like domain</keyword>
<evidence type="ECO:0000256" key="3">
    <source>
        <dbReference type="ARBA" id="ARBA00023157"/>
    </source>
</evidence>
<dbReference type="PANTHER" id="PTHR36191">
    <property type="entry name" value="ENDO/EXONUCLEASE/PHOSPHATASE DOMAIN-CONTAINING PROTEIN-RELATED"/>
    <property type="match status" value="1"/>
</dbReference>
<evidence type="ECO:0000256" key="2">
    <source>
        <dbReference type="ARBA" id="ARBA00022729"/>
    </source>
</evidence>
<sequence>CSSYTELHQPDRNIGHVNPDGSGICDNAITIQWYRFVRAAGNSLPETCPPTNRCKAHAPGWLEVGHPTVADGEVTRKVCYTWNGNCCNWSNNIQVVNCGDFYVYKLVPPSACHLRYCGDGKYVDECADDAHNCHSEATCTNTVGSFTCSCNQGYTGDG</sequence>
<gene>
    <name evidence="6" type="ORF">PEVE_00013090</name>
</gene>
<proteinExistence type="predicted"/>
<comment type="caution">
    <text evidence="4">Lacks conserved residue(s) required for the propagation of feature annotation.</text>
</comment>